<dbReference type="PIRSF" id="PIRSF006157">
    <property type="entry name" value="Doxgns_DODA"/>
    <property type="match status" value="1"/>
</dbReference>
<dbReference type="Gene3D" id="3.40.830.10">
    <property type="entry name" value="LigB-like"/>
    <property type="match status" value="1"/>
</dbReference>
<dbReference type="STRING" id="5762.D2VHL4"/>
<dbReference type="KEGG" id="ngr:NAEGRDRAFT_68367"/>
<dbReference type="GO" id="GO:0016702">
    <property type="term" value="F:oxidoreductase activity, acting on single donors with incorporation of molecular oxygen, incorporation of two atoms of oxygen"/>
    <property type="evidence" value="ECO:0007669"/>
    <property type="project" value="UniProtKB-ARBA"/>
</dbReference>
<dbReference type="AlphaFoldDB" id="D2VHL4"/>
<dbReference type="eggNOG" id="ENOG502QS66">
    <property type="taxonomic scope" value="Eukaryota"/>
</dbReference>
<feature type="domain" description="Extradiol ring-cleavage dioxygenase class III enzyme subunit B" evidence="6">
    <location>
        <begin position="8"/>
        <end position="261"/>
    </location>
</feature>
<keyword evidence="8" id="KW-1185">Reference proteome</keyword>
<evidence type="ECO:0000256" key="4">
    <source>
        <dbReference type="ARBA" id="ARBA00022833"/>
    </source>
</evidence>
<accession>D2VHL4</accession>
<dbReference type="InterPro" id="IPR004183">
    <property type="entry name" value="Xdiol_dOase_suB"/>
</dbReference>
<reference evidence="7 8" key="1">
    <citation type="journal article" date="2010" name="Cell">
        <title>The genome of Naegleria gruberi illuminates early eukaryotic versatility.</title>
        <authorList>
            <person name="Fritz-Laylin L.K."/>
            <person name="Prochnik S.E."/>
            <person name="Ginger M.L."/>
            <person name="Dacks J.B."/>
            <person name="Carpenter M.L."/>
            <person name="Field M.C."/>
            <person name="Kuo A."/>
            <person name="Paredez A."/>
            <person name="Chapman J."/>
            <person name="Pham J."/>
            <person name="Shu S."/>
            <person name="Neupane R."/>
            <person name="Cipriano M."/>
            <person name="Mancuso J."/>
            <person name="Tu H."/>
            <person name="Salamov A."/>
            <person name="Lindquist E."/>
            <person name="Shapiro H."/>
            <person name="Lucas S."/>
            <person name="Grigoriev I.V."/>
            <person name="Cande W.Z."/>
            <person name="Fulton C."/>
            <person name="Rokhsar D.S."/>
            <person name="Dawson S.C."/>
        </authorList>
    </citation>
    <scope>NUCLEOTIDE SEQUENCE [LARGE SCALE GENOMIC DNA]</scope>
    <source>
        <strain evidence="7 8">NEG-M</strain>
    </source>
</reference>
<comment type="cofactor">
    <cofactor evidence="1">
        <name>Zn(2+)</name>
        <dbReference type="ChEBI" id="CHEBI:29105"/>
    </cofactor>
</comment>
<gene>
    <name evidence="7" type="ORF">NAEGRDRAFT_68367</name>
</gene>
<dbReference type="OMA" id="EWGFDHG"/>
<evidence type="ECO:0000256" key="1">
    <source>
        <dbReference type="ARBA" id="ARBA00001947"/>
    </source>
</evidence>
<evidence type="ECO:0000313" key="7">
    <source>
        <dbReference type="EMBL" id="EFC43700.1"/>
    </source>
</evidence>
<dbReference type="EMBL" id="GG738872">
    <property type="protein sequence ID" value="EFC43700.1"/>
    <property type="molecule type" value="Genomic_DNA"/>
</dbReference>
<keyword evidence="5" id="KW-0560">Oxidoreductase</keyword>
<evidence type="ECO:0000256" key="5">
    <source>
        <dbReference type="ARBA" id="ARBA00023002"/>
    </source>
</evidence>
<dbReference type="InParanoid" id="D2VHL4"/>
<sequence>MNRIAPLFIAHGAPTLAIELDHAMNKFLGNKLSKQYKGQDAPKAVVVFTAHWEDSIANNGVAITFHDANTVYDTIYDFYGFPDEMYTIKYPAKGAPQVAQRIEQLLNQNNIKSRREYKRGLDHGTWVVLQTLFPGAKIPVVQCSVDPRSSIETHYNIGKALAPLANEQVLVIGSGSTVHNLGRVNWGKKTPDAWAVEFDDWLVDRISKWNTEELFAYERFAPNARAAVPRSEHYVPLFVAMGMTHEEKTSKVIERFYDLGSLSYLSFSF</sequence>
<dbReference type="CDD" id="cd07363">
    <property type="entry name" value="45_DOPA_Dioxygenase"/>
    <property type="match status" value="1"/>
</dbReference>
<dbReference type="GeneID" id="8863327"/>
<dbReference type="SUPFAM" id="SSF53213">
    <property type="entry name" value="LigB-like"/>
    <property type="match status" value="1"/>
</dbReference>
<dbReference type="InterPro" id="IPR014436">
    <property type="entry name" value="Extradiol_dOase_DODA"/>
</dbReference>
<protein>
    <submittedName>
        <fullName evidence="7">Predicted protein</fullName>
    </submittedName>
</protein>
<dbReference type="PANTHER" id="PTHR30096">
    <property type="entry name" value="4,5-DOPA DIOXYGENASE EXTRADIOL-LIKE PROTEIN"/>
    <property type="match status" value="1"/>
</dbReference>
<evidence type="ECO:0000256" key="2">
    <source>
        <dbReference type="ARBA" id="ARBA00007581"/>
    </source>
</evidence>
<dbReference type="RefSeq" id="XP_002676444.1">
    <property type="nucleotide sequence ID" value="XM_002676398.1"/>
</dbReference>
<organism evidence="8">
    <name type="scientific">Naegleria gruberi</name>
    <name type="common">Amoeba</name>
    <dbReference type="NCBI Taxonomy" id="5762"/>
    <lineage>
        <taxon>Eukaryota</taxon>
        <taxon>Discoba</taxon>
        <taxon>Heterolobosea</taxon>
        <taxon>Tetramitia</taxon>
        <taxon>Eutetramitia</taxon>
        <taxon>Vahlkampfiidae</taxon>
        <taxon>Naegleria</taxon>
    </lineage>
</organism>
<dbReference type="GO" id="GO:0008198">
    <property type="term" value="F:ferrous iron binding"/>
    <property type="evidence" value="ECO:0007669"/>
    <property type="project" value="InterPro"/>
</dbReference>
<dbReference type="VEuPathDB" id="AmoebaDB:NAEGRDRAFT_68367"/>
<dbReference type="OrthoDB" id="7396853at2759"/>
<dbReference type="GO" id="GO:0008270">
    <property type="term" value="F:zinc ion binding"/>
    <property type="evidence" value="ECO:0007669"/>
    <property type="project" value="InterPro"/>
</dbReference>
<proteinExistence type="inferred from homology"/>
<dbReference type="PANTHER" id="PTHR30096:SF0">
    <property type="entry name" value="4,5-DOPA DIOXYGENASE EXTRADIOL-LIKE PROTEIN"/>
    <property type="match status" value="1"/>
</dbReference>
<evidence type="ECO:0000256" key="3">
    <source>
        <dbReference type="ARBA" id="ARBA00022723"/>
    </source>
</evidence>
<evidence type="ECO:0000313" key="8">
    <source>
        <dbReference type="Proteomes" id="UP000006671"/>
    </source>
</evidence>
<keyword evidence="4" id="KW-0862">Zinc</keyword>
<evidence type="ECO:0000259" key="6">
    <source>
        <dbReference type="Pfam" id="PF02900"/>
    </source>
</evidence>
<name>D2VHL4_NAEGR</name>
<dbReference type="FunCoup" id="D2VHL4">
    <property type="interactions" value="234"/>
</dbReference>
<keyword evidence="3" id="KW-0479">Metal-binding</keyword>
<dbReference type="Proteomes" id="UP000006671">
    <property type="component" value="Unassembled WGS sequence"/>
</dbReference>
<dbReference type="Pfam" id="PF02900">
    <property type="entry name" value="LigB"/>
    <property type="match status" value="1"/>
</dbReference>
<comment type="similarity">
    <text evidence="2">Belongs to the DODA-type extradiol aromatic ring-opening dioxygenase family.</text>
</comment>